<feature type="transmembrane region" description="Helical" evidence="15">
    <location>
        <begin position="83"/>
        <end position="107"/>
    </location>
</feature>
<proteinExistence type="predicted"/>
<feature type="domain" description="RING-type" evidence="16">
    <location>
        <begin position="10"/>
        <end position="57"/>
    </location>
</feature>
<evidence type="ECO:0000256" key="2">
    <source>
        <dbReference type="ARBA" id="ARBA00004141"/>
    </source>
</evidence>
<dbReference type="Pfam" id="PF23113">
    <property type="entry name" value="MARCHF6_C"/>
    <property type="match status" value="1"/>
</dbReference>
<feature type="transmembrane region" description="Helical" evidence="15">
    <location>
        <begin position="770"/>
        <end position="791"/>
    </location>
</feature>
<gene>
    <name evidence="18" type="ORF">HGRIS_004073</name>
</gene>
<reference evidence="19" key="1">
    <citation type="submission" date="2024-06" db="EMBL/GenBank/DDBJ databases">
        <title>Multi-omics analyses provide insights into the biosynthesis of the anticancer antibiotic pleurotin in Hohenbuehelia grisea.</title>
        <authorList>
            <person name="Weaver J.A."/>
            <person name="Alberti F."/>
        </authorList>
    </citation>
    <scope>NUCLEOTIDE SEQUENCE [LARGE SCALE GENOMIC DNA]</scope>
    <source>
        <strain evidence="19">T-177</strain>
    </source>
</reference>
<dbReference type="EMBL" id="JASNQZ010000007">
    <property type="protein sequence ID" value="KAL0955165.1"/>
    <property type="molecule type" value="Genomic_DNA"/>
</dbReference>
<feature type="transmembrane region" description="Helical" evidence="15">
    <location>
        <begin position="1311"/>
        <end position="1332"/>
    </location>
</feature>
<feature type="transmembrane region" description="Helical" evidence="15">
    <location>
        <begin position="1060"/>
        <end position="1081"/>
    </location>
</feature>
<feature type="transmembrane region" description="Helical" evidence="15">
    <location>
        <begin position="1352"/>
        <end position="1372"/>
    </location>
</feature>
<feature type="compositionally biased region" description="Acidic residues" evidence="14">
    <location>
        <begin position="652"/>
        <end position="686"/>
    </location>
</feature>
<feature type="transmembrane region" description="Helical" evidence="15">
    <location>
        <begin position="967"/>
        <end position="988"/>
    </location>
</feature>
<dbReference type="SMART" id="SM00744">
    <property type="entry name" value="RINGv"/>
    <property type="match status" value="1"/>
</dbReference>
<protein>
    <recommendedName>
        <fullName evidence="4">RING-type E3 ubiquitin transferase</fullName>
        <ecNumber evidence="4">2.3.2.27</ecNumber>
    </recommendedName>
</protein>
<evidence type="ECO:0000256" key="5">
    <source>
        <dbReference type="ARBA" id="ARBA00022679"/>
    </source>
</evidence>
<comment type="catalytic activity">
    <reaction evidence="1">
        <text>S-ubiquitinyl-[E2 ubiquitin-conjugating enzyme]-L-cysteine + [acceptor protein]-L-lysine = [E2 ubiquitin-conjugating enzyme]-L-cysteine + N(6)-ubiquitinyl-[acceptor protein]-L-lysine.</text>
        <dbReference type="EC" id="2.3.2.27"/>
    </reaction>
</comment>
<evidence type="ECO:0000256" key="7">
    <source>
        <dbReference type="ARBA" id="ARBA00022723"/>
    </source>
</evidence>
<feature type="region of interest" description="Disordered" evidence="14">
    <location>
        <begin position="511"/>
        <end position="700"/>
    </location>
</feature>
<dbReference type="InterPro" id="IPR013083">
    <property type="entry name" value="Znf_RING/FYVE/PHD"/>
</dbReference>
<feature type="compositionally biased region" description="Low complexity" evidence="14">
    <location>
        <begin position="608"/>
        <end position="625"/>
    </location>
</feature>
<dbReference type="SUPFAM" id="SSF57850">
    <property type="entry name" value="RING/U-box"/>
    <property type="match status" value="1"/>
</dbReference>
<evidence type="ECO:0000256" key="8">
    <source>
        <dbReference type="ARBA" id="ARBA00022771"/>
    </source>
</evidence>
<feature type="compositionally biased region" description="Low complexity" evidence="14">
    <location>
        <begin position="449"/>
        <end position="459"/>
    </location>
</feature>
<dbReference type="Pfam" id="PF12906">
    <property type="entry name" value="RINGv"/>
    <property type="match status" value="1"/>
</dbReference>
<evidence type="ECO:0000313" key="19">
    <source>
        <dbReference type="Proteomes" id="UP001556367"/>
    </source>
</evidence>
<evidence type="ECO:0000256" key="10">
    <source>
        <dbReference type="ARBA" id="ARBA00022833"/>
    </source>
</evidence>
<feature type="compositionally biased region" description="Basic and acidic residues" evidence="14">
    <location>
        <begin position="596"/>
        <end position="605"/>
    </location>
</feature>
<evidence type="ECO:0000256" key="4">
    <source>
        <dbReference type="ARBA" id="ARBA00012483"/>
    </source>
</evidence>
<feature type="transmembrane region" description="Helical" evidence="15">
    <location>
        <begin position="1501"/>
        <end position="1523"/>
    </location>
</feature>
<keyword evidence="9" id="KW-0833">Ubl conjugation pathway</keyword>
<evidence type="ECO:0000256" key="6">
    <source>
        <dbReference type="ARBA" id="ARBA00022692"/>
    </source>
</evidence>
<dbReference type="PANTHER" id="PTHR13145:SF0">
    <property type="entry name" value="E3 UBIQUITIN-PROTEIN LIGASE MARCHF6"/>
    <property type="match status" value="1"/>
</dbReference>
<dbReference type="InterPro" id="IPR011016">
    <property type="entry name" value="Znf_RING-CH"/>
</dbReference>
<keyword evidence="11 15" id="KW-1133">Transmembrane helix</keyword>
<evidence type="ECO:0000256" key="14">
    <source>
        <dbReference type="SAM" id="MobiDB-lite"/>
    </source>
</evidence>
<evidence type="ECO:0000256" key="11">
    <source>
        <dbReference type="ARBA" id="ARBA00022989"/>
    </source>
</evidence>
<dbReference type="PANTHER" id="PTHR13145">
    <property type="entry name" value="SSM4 PROTEIN"/>
    <property type="match status" value="1"/>
</dbReference>
<dbReference type="CDD" id="cd16702">
    <property type="entry name" value="RING_CH-C4HC3_MARCH6"/>
    <property type="match status" value="1"/>
</dbReference>
<evidence type="ECO:0000259" key="16">
    <source>
        <dbReference type="PROSITE" id="PS50089"/>
    </source>
</evidence>
<feature type="region of interest" description="Disordered" evidence="14">
    <location>
        <begin position="284"/>
        <end position="306"/>
    </location>
</feature>
<sequence>MQEAEEQDTCRICSAPAEDGQPLFHPCKCSGTIRYIHQDCLTTWLAHSKKKSCDVCKHPYSFTKVYAADMPSNLPKSLLIRRLVAHVFYALLLGLRAVAVGTIWLAVLPLMTVWSWRMYFSMGDSTAWWINDRPQPTPDRPPFFYQTAAANATTTTGFVFTQFTTHPSWLHLSSDIFAGQIIASIIVLTFVAIFLLREWISQNARPGVFDDDLPDEPLQEGQPAQVLVPVQGGAVPPRDPFADVQPVPPHLMILERQLREQRLAALRALDELRTVERANGHLVGRGGRGRRIRTRSTRDALQEGEEEEVVALAQRIADAVDEDANPGEQARRNRQRIEEDQLHRALEENERRRRKYVRRLHNARVENARRRLGLDDGDNEGQGNMDNFEFTFKAPGRVREPGSNPIPKPDAAAFNALFPPPGIHPASPDIPALPFSFASTSATPLRNGPSPSTPTTFVPRRPPLPTVTLPAIDFSEQPLSTTSSLSRGRTPLVSPGLATYRAPEDFDASPGLARGYFGDDAVGSDDGGAITEPDRDAEVEGPPTNAVEGDTDAIVEPPVEIGAGSGGDVQKGKQREDNEDSDVDTLPDSDAEDFDVYFKEDDAPEKGSIASPSAAPPSSTSRSTAEQTAKIPNEGSSSSDATPEAPYRGSDTEDDEAVQEGAEREDAEDIGDPSQDEEDEDGDAEIGNDIRPEPRLAFPGVENPNLVVRVGRPPEADPAAVALAARQQPPVLEVVNADNEFAEGNVEDDMEGALEAIGMRGPIYGVVQNAALMVFVLDAAIGVGVWIPFTIGKSTALLTLDPHRFLQILHLPIKAIRVLTDPVVDSLVYLIADIIFPKLLHLVKVYASLALKALLWVIKYTLGPSVSEKVQEHGVALKSYIHGKLPVSPSVEQTTVKTSWFSSVRLPWQDSPSPSLVEPDAKPIFPEILGPMQPFFTALGGEVRVAAAQLQETWKRMALGQGPAERAFAVILGYIVVALILAIYLNFLTVGNVKNASRAVRSAVRQQLLVLKVAAFIFIELVTFPLGCGIVLDLCTVWLFPEASLFSRAIYFFQAPLTAMFYHWVAGTMFMYSFAILLSGCRTIMRPGAMWFIKDPQDQNSHPIRDILDRPTMTQLRKICVSGLMYSFVVVCVVSSVAGLLLLGSKSIMPFRWKNREPLSSVPVDLIFLHIVLPYTMHYLRPRKGLKRVATLVWAFIARRLRLTSYFFGRRVPAEEYTPKSWVTNLIRPGTPAENLMSVWDGQLRRVPATDHIALPRDMRATAQVNAAGDPIDGPALELIALQNAEAIKAKRNPKEDYTVVYLPPHFRFRVITFIAILWVVGAVVLGVTVALPIQLGRSFFHLFIPYDVHDGYSLIIGFYLLWACYLVGRSIDRLDKRRQRRGGDAPRGDLRFFVLKRGLLWLAQISYMVFWLGVVAPTLVSITMDLYVVFPIRVAINPTLVPRIRIVDSWALGLLYGKMAILMYGIRAQTPIGRGLLRIKNNGWTHPDPASATKEVIGPIIGGLLGMILAPAICVAACHRYVPFFASKEKIAFINMYPGIFLLSAVAESASFLLTFLSSWSQAVRDKEFLVEMRLRNHDPEEDKKSGRGSETKDVVDRIPAN</sequence>
<feature type="transmembrane region" description="Helical" evidence="15">
    <location>
        <begin position="176"/>
        <end position="196"/>
    </location>
</feature>
<evidence type="ECO:0000256" key="12">
    <source>
        <dbReference type="ARBA" id="ARBA00023136"/>
    </source>
</evidence>
<evidence type="ECO:0000256" key="13">
    <source>
        <dbReference type="PROSITE-ProRule" id="PRU00175"/>
    </source>
</evidence>
<feature type="transmembrane region" description="Helical" evidence="15">
    <location>
        <begin position="1535"/>
        <end position="1558"/>
    </location>
</feature>
<feature type="region of interest" description="Disordered" evidence="14">
    <location>
        <begin position="1580"/>
        <end position="1603"/>
    </location>
</feature>
<dbReference type="InterPro" id="IPR056521">
    <property type="entry name" value="MARCHF6-like_C"/>
</dbReference>
<keyword evidence="5" id="KW-0808">Transferase</keyword>
<evidence type="ECO:0000259" key="17">
    <source>
        <dbReference type="PROSITE" id="PS51292"/>
    </source>
</evidence>
<comment type="subcellular location">
    <subcellularLocation>
        <location evidence="2">Membrane</location>
        <topology evidence="2">Multi-pass membrane protein</topology>
    </subcellularLocation>
</comment>
<evidence type="ECO:0000256" key="15">
    <source>
        <dbReference type="SAM" id="Phobius"/>
    </source>
</evidence>
<feature type="transmembrane region" description="Helical" evidence="15">
    <location>
        <begin position="1162"/>
        <end position="1180"/>
    </location>
</feature>
<keyword evidence="7" id="KW-0479">Metal-binding</keyword>
<feature type="transmembrane region" description="Helical" evidence="15">
    <location>
        <begin position="1406"/>
        <end position="1431"/>
    </location>
</feature>
<accession>A0ABR3JJ42</accession>
<keyword evidence="6 15" id="KW-0812">Transmembrane</keyword>
<organism evidence="18 19">
    <name type="scientific">Hohenbuehelia grisea</name>
    <dbReference type="NCBI Taxonomy" id="104357"/>
    <lineage>
        <taxon>Eukaryota</taxon>
        <taxon>Fungi</taxon>
        <taxon>Dikarya</taxon>
        <taxon>Basidiomycota</taxon>
        <taxon>Agaricomycotina</taxon>
        <taxon>Agaricomycetes</taxon>
        <taxon>Agaricomycetidae</taxon>
        <taxon>Agaricales</taxon>
        <taxon>Pleurotineae</taxon>
        <taxon>Pleurotaceae</taxon>
        <taxon>Hohenbuehelia</taxon>
    </lineage>
</organism>
<dbReference type="Gene3D" id="3.30.40.10">
    <property type="entry name" value="Zinc/RING finger domain, C3HC4 (zinc finger)"/>
    <property type="match status" value="1"/>
</dbReference>
<feature type="compositionally biased region" description="Acidic residues" evidence="14">
    <location>
        <begin position="577"/>
        <end position="595"/>
    </location>
</feature>
<comment type="caution">
    <text evidence="18">The sequence shown here is derived from an EMBL/GenBank/DDBJ whole genome shotgun (WGS) entry which is preliminary data.</text>
</comment>
<feature type="transmembrane region" description="Helical" evidence="15">
    <location>
        <begin position="1009"/>
        <end position="1040"/>
    </location>
</feature>
<dbReference type="InterPro" id="IPR001841">
    <property type="entry name" value="Znf_RING"/>
</dbReference>
<name>A0ABR3JJ42_9AGAR</name>
<comment type="pathway">
    <text evidence="3">Protein modification; protein ubiquitination.</text>
</comment>
<keyword evidence="19" id="KW-1185">Reference proteome</keyword>
<dbReference type="PROSITE" id="PS51292">
    <property type="entry name" value="ZF_RING_CH"/>
    <property type="match status" value="1"/>
</dbReference>
<dbReference type="PROSITE" id="PS50089">
    <property type="entry name" value="ZF_RING_2"/>
    <property type="match status" value="1"/>
</dbReference>
<evidence type="ECO:0000256" key="1">
    <source>
        <dbReference type="ARBA" id="ARBA00000900"/>
    </source>
</evidence>
<dbReference type="EC" id="2.3.2.27" evidence="4"/>
<dbReference type="Proteomes" id="UP001556367">
    <property type="component" value="Unassembled WGS sequence"/>
</dbReference>
<feature type="region of interest" description="Disordered" evidence="14">
    <location>
        <begin position="442"/>
        <end position="462"/>
    </location>
</feature>
<evidence type="ECO:0000256" key="9">
    <source>
        <dbReference type="ARBA" id="ARBA00022786"/>
    </source>
</evidence>
<feature type="transmembrane region" description="Helical" evidence="15">
    <location>
        <begin position="1119"/>
        <end position="1142"/>
    </location>
</feature>
<feature type="domain" description="RING-CH-type" evidence="17">
    <location>
        <begin position="2"/>
        <end position="63"/>
    </location>
</feature>
<keyword evidence="8 13" id="KW-0863">Zinc-finger</keyword>
<keyword evidence="12 15" id="KW-0472">Membrane</keyword>
<evidence type="ECO:0000256" key="3">
    <source>
        <dbReference type="ARBA" id="ARBA00004906"/>
    </source>
</evidence>
<evidence type="ECO:0000313" key="18">
    <source>
        <dbReference type="EMBL" id="KAL0955165.1"/>
    </source>
</evidence>
<keyword evidence="10" id="KW-0862">Zinc</keyword>